<keyword evidence="2" id="KW-1185">Reference proteome</keyword>
<dbReference type="Proteomes" id="UP001362999">
    <property type="component" value="Unassembled WGS sequence"/>
</dbReference>
<proteinExistence type="predicted"/>
<protein>
    <submittedName>
        <fullName evidence="1">Isocitrate dehydrogenase</fullName>
    </submittedName>
</protein>
<reference evidence="1 2" key="1">
    <citation type="journal article" date="2024" name="J Genomics">
        <title>Draft genome sequencing and assembly of Favolaschia claudopus CIRM-BRFM 2984 isolated from oak limbs.</title>
        <authorList>
            <person name="Navarro D."/>
            <person name="Drula E."/>
            <person name="Chaduli D."/>
            <person name="Cazenave R."/>
            <person name="Ahrendt S."/>
            <person name="Wang J."/>
            <person name="Lipzen A."/>
            <person name="Daum C."/>
            <person name="Barry K."/>
            <person name="Grigoriev I.V."/>
            <person name="Favel A."/>
            <person name="Rosso M.N."/>
            <person name="Martin F."/>
        </authorList>
    </citation>
    <scope>NUCLEOTIDE SEQUENCE [LARGE SCALE GENOMIC DNA]</scope>
    <source>
        <strain evidence="1 2">CIRM-BRFM 2984</strain>
    </source>
</reference>
<feature type="non-terminal residue" evidence="1">
    <location>
        <position position="1"/>
    </location>
</feature>
<name>A0AAW0D3B4_9AGAR</name>
<evidence type="ECO:0000313" key="1">
    <source>
        <dbReference type="EMBL" id="KAK7046830.1"/>
    </source>
</evidence>
<dbReference type="EMBL" id="JAWWNJ010000010">
    <property type="protein sequence ID" value="KAK7046830.1"/>
    <property type="molecule type" value="Genomic_DNA"/>
</dbReference>
<sequence length="374" mass="42621">RLATPYVYRNALLKFESNARSLALQLQREPDLGRHIRTLAFCFPGNTMPVEFSKIVMYTFRLTELHADTCRPISWDSFTCLGETAGETLRVFRGIEICDIQGVDPGPFCLFSQIREFQWKSSREFITDSSLIPKAAFGLLENLTVDTFYESFLDVLAHMELPHLRTVTFDSDSATGGALFFQKHGAKIQELTVSEFQMTDNRLGSGDLEQLSVSKDSENSRLLWNTSACALFFGVCHASLICSSCSILLLCRCLGSIRAIFTLIQHQPTHINDLIEELRTTMLFPNLREVEHPLCKWPKNEYQIATSSWARQAEHLLKHHIRLHGPDGVTWRPRLQLAGPGDRYGQDLEQVRCHCTARTIQDVHAEVMYYRMGL</sequence>
<gene>
    <name evidence="1" type="ORF">R3P38DRAFT_2506990</name>
</gene>
<dbReference type="AlphaFoldDB" id="A0AAW0D3B4"/>
<comment type="caution">
    <text evidence="1">The sequence shown here is derived from an EMBL/GenBank/DDBJ whole genome shotgun (WGS) entry which is preliminary data.</text>
</comment>
<evidence type="ECO:0000313" key="2">
    <source>
        <dbReference type="Proteomes" id="UP001362999"/>
    </source>
</evidence>
<organism evidence="1 2">
    <name type="scientific">Favolaschia claudopus</name>
    <dbReference type="NCBI Taxonomy" id="2862362"/>
    <lineage>
        <taxon>Eukaryota</taxon>
        <taxon>Fungi</taxon>
        <taxon>Dikarya</taxon>
        <taxon>Basidiomycota</taxon>
        <taxon>Agaricomycotina</taxon>
        <taxon>Agaricomycetes</taxon>
        <taxon>Agaricomycetidae</taxon>
        <taxon>Agaricales</taxon>
        <taxon>Marasmiineae</taxon>
        <taxon>Mycenaceae</taxon>
        <taxon>Favolaschia</taxon>
    </lineage>
</organism>
<accession>A0AAW0D3B4</accession>